<sequence>MQCVKCGYEPTLSEVQRSPDDCVKCGVNYKQFSDSRELEEAEWQRRQSQLSAMAPVVREVAAIYPGAQPVVVVDVNMSFGAMVRFMVKWALAAVPAAIILVILFWGVTSFLSFL</sequence>
<evidence type="ECO:0000313" key="2">
    <source>
        <dbReference type="EMBL" id="QJA47847.1"/>
    </source>
</evidence>
<evidence type="ECO:0000256" key="1">
    <source>
        <dbReference type="SAM" id="Phobius"/>
    </source>
</evidence>
<keyword evidence="1" id="KW-0812">Transmembrane</keyword>
<organism evidence="2">
    <name type="scientific">viral metagenome</name>
    <dbReference type="NCBI Taxonomy" id="1070528"/>
    <lineage>
        <taxon>unclassified sequences</taxon>
        <taxon>metagenomes</taxon>
        <taxon>organismal metagenomes</taxon>
    </lineage>
</organism>
<dbReference type="EMBL" id="MT144604">
    <property type="protein sequence ID" value="QJH94679.1"/>
    <property type="molecule type" value="Genomic_DNA"/>
</dbReference>
<feature type="transmembrane region" description="Helical" evidence="1">
    <location>
        <begin position="89"/>
        <end position="113"/>
    </location>
</feature>
<accession>A0A6H1ZKJ8</accession>
<keyword evidence="1" id="KW-1133">Transmembrane helix</keyword>
<gene>
    <name evidence="2" type="ORF">TM448A00748_0011</name>
    <name evidence="3" type="ORF">TM448B00292_0016</name>
</gene>
<protein>
    <submittedName>
        <fullName evidence="2">Uncharacterized protein</fullName>
    </submittedName>
</protein>
<proteinExistence type="predicted"/>
<dbReference type="EMBL" id="MT144060">
    <property type="protein sequence ID" value="QJA47847.1"/>
    <property type="molecule type" value="Genomic_DNA"/>
</dbReference>
<name>A0A6H1ZKJ8_9ZZZZ</name>
<evidence type="ECO:0000313" key="3">
    <source>
        <dbReference type="EMBL" id="QJH94679.1"/>
    </source>
</evidence>
<keyword evidence="1" id="KW-0472">Membrane</keyword>
<reference evidence="2" key="1">
    <citation type="submission" date="2020-03" db="EMBL/GenBank/DDBJ databases">
        <title>The deep terrestrial virosphere.</title>
        <authorList>
            <person name="Holmfeldt K."/>
            <person name="Nilsson E."/>
            <person name="Simone D."/>
            <person name="Lopez-Fernandez M."/>
            <person name="Wu X."/>
            <person name="de Brujin I."/>
            <person name="Lundin D."/>
            <person name="Andersson A."/>
            <person name="Bertilsson S."/>
            <person name="Dopson M."/>
        </authorList>
    </citation>
    <scope>NUCLEOTIDE SEQUENCE</scope>
    <source>
        <strain evidence="2">TM448A00748</strain>
        <strain evidence="3">TM448B00292</strain>
    </source>
</reference>
<dbReference type="AlphaFoldDB" id="A0A6H1ZKJ8"/>